<accession>A0A1H0NL46</accession>
<dbReference type="EMBL" id="LT629711">
    <property type="protein sequence ID" value="SDO93268.1"/>
    <property type="molecule type" value="Genomic_DNA"/>
</dbReference>
<evidence type="ECO:0000313" key="2">
    <source>
        <dbReference type="Proteomes" id="UP000199077"/>
    </source>
</evidence>
<protein>
    <recommendedName>
        <fullName evidence="3">DUF1905 domain-containing protein</fullName>
    </recommendedName>
</protein>
<name>A0A1H0NL46_9MICO</name>
<keyword evidence="2" id="KW-1185">Reference proteome</keyword>
<dbReference type="Pfam" id="PF08922">
    <property type="entry name" value="DUF1905"/>
    <property type="match status" value="1"/>
</dbReference>
<dbReference type="AlphaFoldDB" id="A0A1H0NL46"/>
<dbReference type="SUPFAM" id="SSF141694">
    <property type="entry name" value="AF2212/PG0164-like"/>
    <property type="match status" value="1"/>
</dbReference>
<gene>
    <name evidence="1" type="ORF">SAMN04489867_0970</name>
</gene>
<reference evidence="2" key="1">
    <citation type="submission" date="2016-10" db="EMBL/GenBank/DDBJ databases">
        <authorList>
            <person name="Varghese N."/>
            <person name="Submissions S."/>
        </authorList>
    </citation>
    <scope>NUCLEOTIDE SEQUENCE [LARGE SCALE GENOMIC DNA]</scope>
    <source>
        <strain evidence="2">DSM 22329</strain>
    </source>
</reference>
<organism evidence="1 2">
    <name type="scientific">Pedococcus dokdonensis</name>
    <dbReference type="NCBI Taxonomy" id="443156"/>
    <lineage>
        <taxon>Bacteria</taxon>
        <taxon>Bacillati</taxon>
        <taxon>Actinomycetota</taxon>
        <taxon>Actinomycetes</taxon>
        <taxon>Micrococcales</taxon>
        <taxon>Intrasporangiaceae</taxon>
        <taxon>Pedococcus</taxon>
    </lineage>
</organism>
<dbReference type="InterPro" id="IPR015018">
    <property type="entry name" value="DUF1905"/>
</dbReference>
<sequence>MEFTTEVLQTGKTTTGLVVPDEVVAGLGGGKRPKVTVTINGKTYRSSIASMGGRSMVGVSAENRALTGVSGGDVVTVEVQLDTAPREVEVPEDFAAALEVVPEAKAVFARQSYSHQRAHVDAINGAKAPETRRRRVDKAIEMLKAQSQG</sequence>
<dbReference type="OrthoDB" id="2604865at2"/>
<dbReference type="Pfam" id="PF13376">
    <property type="entry name" value="OmdA"/>
    <property type="match status" value="1"/>
</dbReference>
<dbReference type="Proteomes" id="UP000199077">
    <property type="component" value="Chromosome I"/>
</dbReference>
<evidence type="ECO:0008006" key="3">
    <source>
        <dbReference type="Google" id="ProtNLM"/>
    </source>
</evidence>
<proteinExistence type="predicted"/>
<dbReference type="InterPro" id="IPR037079">
    <property type="entry name" value="AF2212/PG0164-like_sf"/>
</dbReference>
<dbReference type="Gene3D" id="2.40.30.100">
    <property type="entry name" value="AF2212/PG0164-like"/>
    <property type="match status" value="1"/>
</dbReference>
<dbReference type="RefSeq" id="WP_091782236.1">
    <property type="nucleotide sequence ID" value="NZ_LT629711.1"/>
</dbReference>
<evidence type="ECO:0000313" key="1">
    <source>
        <dbReference type="EMBL" id="SDO93268.1"/>
    </source>
</evidence>
<dbReference type="STRING" id="443156.SAMN04489867_0970"/>